<dbReference type="InterPro" id="IPR001394">
    <property type="entry name" value="Peptidase_C19_UCH"/>
</dbReference>
<evidence type="ECO:0000259" key="13">
    <source>
        <dbReference type="PROSITE" id="PS50144"/>
    </source>
</evidence>
<dbReference type="PANTHER" id="PTHR24006:SF644">
    <property type="entry name" value="UBIQUITIN CARBOXYL-TERMINAL HYDROLASE 7"/>
    <property type="match status" value="1"/>
</dbReference>
<accession>B4J1Z1</accession>
<dbReference type="InterPro" id="IPR018200">
    <property type="entry name" value="USP_CS"/>
</dbReference>
<dbReference type="InterPro" id="IPR008974">
    <property type="entry name" value="TRAF-like"/>
</dbReference>
<dbReference type="Pfam" id="PF12436">
    <property type="entry name" value="USP7_ICP0_bdg"/>
    <property type="match status" value="1"/>
</dbReference>
<dbReference type="InterPro" id="IPR002083">
    <property type="entry name" value="MATH/TRAF_dom"/>
</dbReference>
<dbReference type="GO" id="GO:0004843">
    <property type="term" value="F:cysteine-type deubiquitinase activity"/>
    <property type="evidence" value="ECO:0007669"/>
    <property type="project" value="UniProtKB-EC"/>
</dbReference>
<dbReference type="GO" id="GO:0016579">
    <property type="term" value="P:protein deubiquitination"/>
    <property type="evidence" value="ECO:0007669"/>
    <property type="project" value="InterPro"/>
</dbReference>
<dbReference type="AlphaFoldDB" id="B4J1Z1"/>
<evidence type="ECO:0000256" key="7">
    <source>
        <dbReference type="ARBA" id="ARBA00022786"/>
    </source>
</evidence>
<dbReference type="Pfam" id="PF00917">
    <property type="entry name" value="MATH"/>
    <property type="match status" value="1"/>
</dbReference>
<keyword evidence="16" id="KW-1185">Reference proteome</keyword>
<dbReference type="KEGG" id="dgr:6556676"/>
<reference evidence="15 16" key="1">
    <citation type="journal article" date="2007" name="Nature">
        <title>Evolution of genes and genomes on the Drosophila phylogeny.</title>
        <authorList>
            <consortium name="Drosophila 12 Genomes Consortium"/>
            <person name="Clark A.G."/>
            <person name="Eisen M.B."/>
            <person name="Smith D.R."/>
            <person name="Bergman C.M."/>
            <person name="Oliver B."/>
            <person name="Markow T.A."/>
            <person name="Kaufman T.C."/>
            <person name="Kellis M."/>
            <person name="Gelbart W."/>
            <person name="Iyer V.N."/>
            <person name="Pollard D.A."/>
            <person name="Sackton T.B."/>
            <person name="Larracuente A.M."/>
            <person name="Singh N.D."/>
            <person name="Abad J.P."/>
            <person name="Abt D.N."/>
            <person name="Adryan B."/>
            <person name="Aguade M."/>
            <person name="Akashi H."/>
            <person name="Anderson W.W."/>
            <person name="Aquadro C.F."/>
            <person name="Ardell D.H."/>
            <person name="Arguello R."/>
            <person name="Artieri C.G."/>
            <person name="Barbash D.A."/>
            <person name="Barker D."/>
            <person name="Barsanti P."/>
            <person name="Batterham P."/>
            <person name="Batzoglou S."/>
            <person name="Begun D."/>
            <person name="Bhutkar A."/>
            <person name="Blanco E."/>
            <person name="Bosak S.A."/>
            <person name="Bradley R.K."/>
            <person name="Brand A.D."/>
            <person name="Brent M.R."/>
            <person name="Brooks A.N."/>
            <person name="Brown R.H."/>
            <person name="Butlin R.K."/>
            <person name="Caggese C."/>
            <person name="Calvi B.R."/>
            <person name="Bernardo de Carvalho A."/>
            <person name="Caspi A."/>
            <person name="Castrezana S."/>
            <person name="Celniker S.E."/>
            <person name="Chang J.L."/>
            <person name="Chapple C."/>
            <person name="Chatterji S."/>
            <person name="Chinwalla A."/>
            <person name="Civetta A."/>
            <person name="Clifton S.W."/>
            <person name="Comeron J.M."/>
            <person name="Costello J.C."/>
            <person name="Coyne J.A."/>
            <person name="Daub J."/>
            <person name="David R.G."/>
            <person name="Delcher A.L."/>
            <person name="Delehaunty K."/>
            <person name="Do C.B."/>
            <person name="Ebling H."/>
            <person name="Edwards K."/>
            <person name="Eickbush T."/>
            <person name="Evans J.D."/>
            <person name="Filipski A."/>
            <person name="Findeiss S."/>
            <person name="Freyhult E."/>
            <person name="Fulton L."/>
            <person name="Fulton R."/>
            <person name="Garcia A.C."/>
            <person name="Gardiner A."/>
            <person name="Garfield D.A."/>
            <person name="Garvin B.E."/>
            <person name="Gibson G."/>
            <person name="Gilbert D."/>
            <person name="Gnerre S."/>
            <person name="Godfrey J."/>
            <person name="Good R."/>
            <person name="Gotea V."/>
            <person name="Gravely B."/>
            <person name="Greenberg A.J."/>
            <person name="Griffiths-Jones S."/>
            <person name="Gross S."/>
            <person name="Guigo R."/>
            <person name="Gustafson E.A."/>
            <person name="Haerty W."/>
            <person name="Hahn M.W."/>
            <person name="Halligan D.L."/>
            <person name="Halpern A.L."/>
            <person name="Halter G.M."/>
            <person name="Han M.V."/>
            <person name="Heger A."/>
            <person name="Hillier L."/>
            <person name="Hinrichs A.S."/>
            <person name="Holmes I."/>
            <person name="Hoskins R.A."/>
            <person name="Hubisz M.J."/>
            <person name="Hultmark D."/>
            <person name="Huntley M.A."/>
            <person name="Jaffe D.B."/>
            <person name="Jagadeeshan S."/>
            <person name="Jeck W.R."/>
            <person name="Johnson J."/>
            <person name="Jones C.D."/>
            <person name="Jordan W.C."/>
            <person name="Karpen G.H."/>
            <person name="Kataoka E."/>
            <person name="Keightley P.D."/>
            <person name="Kheradpour P."/>
            <person name="Kirkness E.F."/>
            <person name="Koerich L.B."/>
            <person name="Kristiansen K."/>
            <person name="Kudrna D."/>
            <person name="Kulathinal R.J."/>
            <person name="Kumar S."/>
            <person name="Kwok R."/>
            <person name="Lander E."/>
            <person name="Langley C.H."/>
            <person name="Lapoint R."/>
            <person name="Lazzaro B.P."/>
            <person name="Lee S.J."/>
            <person name="Levesque L."/>
            <person name="Li R."/>
            <person name="Lin C.F."/>
            <person name="Lin M.F."/>
            <person name="Lindblad-Toh K."/>
            <person name="Llopart A."/>
            <person name="Long M."/>
            <person name="Low L."/>
            <person name="Lozovsky E."/>
            <person name="Lu J."/>
            <person name="Luo M."/>
            <person name="Machado C.A."/>
            <person name="Makalowski W."/>
            <person name="Marzo M."/>
            <person name="Matsuda M."/>
            <person name="Matzkin L."/>
            <person name="McAllister B."/>
            <person name="McBride C.S."/>
            <person name="McKernan B."/>
            <person name="McKernan K."/>
            <person name="Mendez-Lago M."/>
            <person name="Minx P."/>
            <person name="Mollenhauer M.U."/>
            <person name="Montooth K."/>
            <person name="Mount S.M."/>
            <person name="Mu X."/>
            <person name="Myers E."/>
            <person name="Negre B."/>
            <person name="Newfeld S."/>
            <person name="Nielsen R."/>
            <person name="Noor M.A."/>
            <person name="O'Grady P."/>
            <person name="Pachter L."/>
            <person name="Papaceit M."/>
            <person name="Parisi M.J."/>
            <person name="Parisi M."/>
            <person name="Parts L."/>
            <person name="Pedersen J.S."/>
            <person name="Pesole G."/>
            <person name="Phillippy A.M."/>
            <person name="Ponting C.P."/>
            <person name="Pop M."/>
            <person name="Porcelli D."/>
            <person name="Powell J.R."/>
            <person name="Prohaska S."/>
            <person name="Pruitt K."/>
            <person name="Puig M."/>
            <person name="Quesneville H."/>
            <person name="Ram K.R."/>
            <person name="Rand D."/>
            <person name="Rasmussen M.D."/>
            <person name="Reed L.K."/>
            <person name="Reenan R."/>
            <person name="Reily A."/>
            <person name="Remington K.A."/>
            <person name="Rieger T.T."/>
            <person name="Ritchie M.G."/>
            <person name="Robin C."/>
            <person name="Rogers Y.H."/>
            <person name="Rohde C."/>
            <person name="Rozas J."/>
            <person name="Rubenfield M.J."/>
            <person name="Ruiz A."/>
            <person name="Russo S."/>
            <person name="Salzberg S.L."/>
            <person name="Sanchez-Gracia A."/>
            <person name="Saranga D.J."/>
            <person name="Sato H."/>
            <person name="Schaeffer S.W."/>
            <person name="Schatz M.C."/>
            <person name="Schlenke T."/>
            <person name="Schwartz R."/>
            <person name="Segarra C."/>
            <person name="Singh R.S."/>
            <person name="Sirot L."/>
            <person name="Sirota M."/>
            <person name="Sisneros N.B."/>
            <person name="Smith C.D."/>
            <person name="Smith T.F."/>
            <person name="Spieth J."/>
            <person name="Stage D.E."/>
            <person name="Stark A."/>
            <person name="Stephan W."/>
            <person name="Strausberg R.L."/>
            <person name="Strempel S."/>
            <person name="Sturgill D."/>
            <person name="Sutton G."/>
            <person name="Sutton G.G."/>
            <person name="Tao W."/>
            <person name="Teichmann S."/>
            <person name="Tobari Y.N."/>
            <person name="Tomimura Y."/>
            <person name="Tsolas J.M."/>
            <person name="Valente V.L."/>
            <person name="Venter E."/>
            <person name="Venter J.C."/>
            <person name="Vicario S."/>
            <person name="Vieira F.G."/>
            <person name="Vilella A.J."/>
            <person name="Villasante A."/>
            <person name="Walenz B."/>
            <person name="Wang J."/>
            <person name="Wasserman M."/>
            <person name="Watts T."/>
            <person name="Wilson D."/>
            <person name="Wilson R.K."/>
            <person name="Wing R.A."/>
            <person name="Wolfner M.F."/>
            <person name="Wong A."/>
            <person name="Wong G.K."/>
            <person name="Wu C.I."/>
            <person name="Wu G."/>
            <person name="Yamamoto D."/>
            <person name="Yang H.P."/>
            <person name="Yang S.P."/>
            <person name="Yorke J.A."/>
            <person name="Yoshida K."/>
            <person name="Zdobnov E."/>
            <person name="Zhang P."/>
            <person name="Zhang Y."/>
            <person name="Zimin A.V."/>
            <person name="Baldwin J."/>
            <person name="Abdouelleil A."/>
            <person name="Abdulkadir J."/>
            <person name="Abebe A."/>
            <person name="Abera B."/>
            <person name="Abreu J."/>
            <person name="Acer S.C."/>
            <person name="Aftuck L."/>
            <person name="Alexander A."/>
            <person name="An P."/>
            <person name="Anderson E."/>
            <person name="Anderson S."/>
            <person name="Arachi H."/>
            <person name="Azer M."/>
            <person name="Bachantsang P."/>
            <person name="Barry A."/>
            <person name="Bayul T."/>
            <person name="Berlin A."/>
            <person name="Bessette D."/>
            <person name="Bloom T."/>
            <person name="Blye J."/>
            <person name="Boguslavskiy L."/>
            <person name="Bonnet C."/>
            <person name="Boukhgalter B."/>
            <person name="Bourzgui I."/>
            <person name="Brown A."/>
            <person name="Cahill P."/>
            <person name="Channer S."/>
            <person name="Cheshatsang Y."/>
            <person name="Chuda L."/>
            <person name="Citroen M."/>
            <person name="Collymore A."/>
            <person name="Cooke P."/>
            <person name="Costello M."/>
            <person name="D'Aco K."/>
            <person name="Daza R."/>
            <person name="De Haan G."/>
            <person name="DeGray S."/>
            <person name="DeMaso C."/>
            <person name="Dhargay N."/>
            <person name="Dooley K."/>
            <person name="Dooley E."/>
            <person name="Doricent M."/>
            <person name="Dorje P."/>
            <person name="Dorjee K."/>
            <person name="Dupes A."/>
            <person name="Elong R."/>
            <person name="Falk J."/>
            <person name="Farina A."/>
            <person name="Faro S."/>
            <person name="Ferguson D."/>
            <person name="Fisher S."/>
            <person name="Foley C.D."/>
            <person name="Franke A."/>
            <person name="Friedrich D."/>
            <person name="Gadbois L."/>
            <person name="Gearin G."/>
            <person name="Gearin C.R."/>
            <person name="Giannoukos G."/>
            <person name="Goode T."/>
            <person name="Graham J."/>
            <person name="Grandbois E."/>
            <person name="Grewal S."/>
            <person name="Gyaltsen K."/>
            <person name="Hafez N."/>
            <person name="Hagos B."/>
            <person name="Hall J."/>
            <person name="Henson C."/>
            <person name="Hollinger A."/>
            <person name="Honan T."/>
            <person name="Huard M.D."/>
            <person name="Hughes L."/>
            <person name="Hurhula B."/>
            <person name="Husby M.E."/>
            <person name="Kamat A."/>
            <person name="Kanga B."/>
            <person name="Kashin S."/>
            <person name="Khazanovich D."/>
            <person name="Kisner P."/>
            <person name="Lance K."/>
            <person name="Lara M."/>
            <person name="Lee W."/>
            <person name="Lennon N."/>
            <person name="Letendre F."/>
            <person name="LeVine R."/>
            <person name="Lipovsky A."/>
            <person name="Liu X."/>
            <person name="Liu J."/>
            <person name="Liu S."/>
            <person name="Lokyitsang T."/>
            <person name="Lokyitsang Y."/>
            <person name="Lubonja R."/>
            <person name="Lui A."/>
            <person name="MacDonald P."/>
            <person name="Magnisalis V."/>
            <person name="Maru K."/>
            <person name="Matthews C."/>
            <person name="McCusker W."/>
            <person name="McDonough S."/>
            <person name="Mehta T."/>
            <person name="Meldrim J."/>
            <person name="Meneus L."/>
            <person name="Mihai O."/>
            <person name="Mihalev A."/>
            <person name="Mihova T."/>
            <person name="Mittelman R."/>
            <person name="Mlenga V."/>
            <person name="Montmayeur A."/>
            <person name="Mulrain L."/>
            <person name="Navidi A."/>
            <person name="Naylor J."/>
            <person name="Negash T."/>
            <person name="Nguyen T."/>
            <person name="Nguyen N."/>
            <person name="Nicol R."/>
            <person name="Norbu C."/>
            <person name="Norbu N."/>
            <person name="Novod N."/>
            <person name="O'Neill B."/>
            <person name="Osman S."/>
            <person name="Markiewicz E."/>
            <person name="Oyono O.L."/>
            <person name="Patti C."/>
            <person name="Phunkhang P."/>
            <person name="Pierre F."/>
            <person name="Priest M."/>
            <person name="Raghuraman S."/>
            <person name="Rege F."/>
            <person name="Reyes R."/>
            <person name="Rise C."/>
            <person name="Rogov P."/>
            <person name="Ross K."/>
            <person name="Ryan E."/>
            <person name="Settipalli S."/>
            <person name="Shea T."/>
            <person name="Sherpa N."/>
            <person name="Shi L."/>
            <person name="Shih D."/>
            <person name="Sparrow T."/>
            <person name="Spaulding J."/>
            <person name="Stalker J."/>
            <person name="Stange-Thomann N."/>
            <person name="Stavropoulos S."/>
            <person name="Stone C."/>
            <person name="Strader C."/>
            <person name="Tesfaye S."/>
            <person name="Thomson T."/>
            <person name="Thoulutsang Y."/>
            <person name="Thoulutsang D."/>
            <person name="Topham K."/>
            <person name="Topping I."/>
            <person name="Tsamla T."/>
            <person name="Vassiliev H."/>
            <person name="Vo A."/>
            <person name="Wangchuk T."/>
            <person name="Wangdi T."/>
            <person name="Weiand M."/>
            <person name="Wilkinson J."/>
            <person name="Wilson A."/>
            <person name="Yadav S."/>
            <person name="Young G."/>
            <person name="Yu Q."/>
            <person name="Zembek L."/>
            <person name="Zhong D."/>
            <person name="Zimmer A."/>
            <person name="Zwirko Z."/>
            <person name="Jaffe D.B."/>
            <person name="Alvarez P."/>
            <person name="Brockman W."/>
            <person name="Butler J."/>
            <person name="Chin C."/>
            <person name="Gnerre S."/>
            <person name="Grabherr M."/>
            <person name="Kleber M."/>
            <person name="Mauceli E."/>
            <person name="MacCallum I."/>
        </authorList>
    </citation>
    <scope>NUCLEOTIDE SEQUENCE [LARGE SCALE GENOMIC DNA]</scope>
    <source>
        <strain evidence="16">Tucson 15287-2541.00</strain>
    </source>
</reference>
<keyword evidence="8" id="KW-0378">Hydrolase</keyword>
<comment type="catalytic activity">
    <reaction evidence="1">
        <text>Thiol-dependent hydrolysis of ester, thioester, amide, peptide and isopeptide bonds formed by the C-terminal Gly of ubiquitin (a 76-residue protein attached to proteins as an intracellular targeting signal).</text>
        <dbReference type="EC" id="3.4.19.12"/>
    </reaction>
</comment>
<name>B4J1Z1_DROGR</name>
<keyword evidence="9" id="KW-0788">Thiol protease</keyword>
<evidence type="ECO:0000256" key="4">
    <source>
        <dbReference type="ARBA" id="ARBA00012759"/>
    </source>
</evidence>
<dbReference type="GO" id="GO:0006508">
    <property type="term" value="P:proteolysis"/>
    <property type="evidence" value="ECO:0007669"/>
    <property type="project" value="UniProtKB-KW"/>
</dbReference>
<dbReference type="InterPro" id="IPR029346">
    <property type="entry name" value="USP_C"/>
</dbReference>
<dbReference type="HOGENOM" id="CLU_003532_0_0_1"/>
<dbReference type="Gene3D" id="2.60.210.10">
    <property type="entry name" value="Apoptosis, Tumor Necrosis Factor Receptor Associated Protein 2, Chain A"/>
    <property type="match status" value="1"/>
</dbReference>
<dbReference type="InParanoid" id="B4J1Z1"/>
<feature type="domain" description="MATH" evidence="13">
    <location>
        <begin position="21"/>
        <end position="142"/>
    </location>
</feature>
<protein>
    <recommendedName>
        <fullName evidence="5">Ubiquitin carboxyl-terminal hydrolase 7</fullName>
        <ecNumber evidence="4">3.4.19.12</ecNumber>
    </recommendedName>
    <alternativeName>
        <fullName evidence="12">Ubiquitin thioesterase 7</fullName>
    </alternativeName>
    <alternativeName>
        <fullName evidence="11">Ubiquitin-specific-processing protease 7</fullName>
    </alternativeName>
</protein>
<dbReference type="PANTHER" id="PTHR24006">
    <property type="entry name" value="UBIQUITIN CARBOXYL-TERMINAL HYDROLASE"/>
    <property type="match status" value="1"/>
</dbReference>
<dbReference type="Pfam" id="PF14533">
    <property type="entry name" value="USP7_C2"/>
    <property type="match status" value="1"/>
</dbReference>
<sequence>MDGDDIVQKEKAEDQDEFRAEATISATLKNVAQIKRDQLSPPVYVRTLPWRILLKPNDSNLGFFLQCNGENNSSSWSCYAKAELRLKCHKLDAPAARKRPIKHIFCAKANDFGYMNFISMSELLNPDNHFMDNGSITLEVDLVAEAPHGVPWDSKKHTGYVGLRNQGATCYINSLLQMLYFTNSLRLCVYRVPTEADDINKSMCLTLQRVFHGMQFSDRPVGTKRLTKSFGWQTIDMLMQQDVQEFLRVFLEKLESKMRGTCLEGTIPALFEGEMSSYIKCKNIDFNSTRYETFYDIQLNIKDMKNIYESFQYYVASEALEGDNKYDAGVHGLQEASKGVIFTALPPVLHLHLMRFQYDAKRDISTKYNDRFEFYEQINLDPYLAKQAMTPADYVLHAVLVHSGDIHGGHYVVFINPKADGRWYKFDDEIVTTCRKEEAIEHNYGGINDEIKFHSKSTNAYMLVYMRQSHLDRILIDIPQCEISSDLLERFDLERRIDMVCRKQHIEAHLHLTINIILEEHFEAHQKFRLFDTESMTAFKSFKLQRNLTVDNIVELLSSAFGVPRHRMRLWGMCSIAAKDQKFMYIDVEAYAMRTLNEIPNDVQKPWCIFLELAQADCPGRLPPFNPQLDVLLFLKFYDARRQHLNYIGCTQQPLNRRLCELVPEINRKLGFASNTKLTVFDEYAGWKIHDLEEPIGNLLNMAPKQLQGTILIFERENVDAKLDLPTVADYLMDVVSRIEISFSDKANPYEPDFTLELSPRCNYDQLAQTVAVHLNTDPTKLQFFKCISYDWKMPGVDVPYTYTGTINDLWTQPKESSKKHLFYQKLSLSIHELDNKNVFKCIYVSNNLKEEKKLVLYPNRNDTVRELLDKAAKVLTFTDSSQKKLRLLRVSNHKIVAICKNYEPIDGLRVDLSTARISIYRIEEIPNEEAQLDENELLIPVAHYTNDLRNAFGVPFLIKVRHKEPHGAVKQRIQRRLNVPDTEWEHYKFVVCITLHLTIDVSDNSLFDLVAFRNWSGIEMGQLPFFGLDHINKTRKRESSEKAIKIYN</sequence>
<dbReference type="Proteomes" id="UP000001070">
    <property type="component" value="Unassembled WGS sequence"/>
</dbReference>
<dbReference type="InterPro" id="IPR050164">
    <property type="entry name" value="Peptidase_C19"/>
</dbReference>
<evidence type="ECO:0000256" key="12">
    <source>
        <dbReference type="ARBA" id="ARBA00031508"/>
    </source>
</evidence>
<dbReference type="OrthoDB" id="289038at2759"/>
<dbReference type="FunFam" id="3.90.70.10:FF:000005">
    <property type="entry name" value="Ubiquitin carboxyl-terminal hydrolase 7"/>
    <property type="match status" value="1"/>
</dbReference>
<evidence type="ECO:0000259" key="14">
    <source>
        <dbReference type="PROSITE" id="PS50235"/>
    </source>
</evidence>
<dbReference type="CDD" id="cd02659">
    <property type="entry name" value="peptidase_C19C"/>
    <property type="match status" value="1"/>
</dbReference>
<dbReference type="PROSITE" id="PS00972">
    <property type="entry name" value="USP_1"/>
    <property type="match status" value="1"/>
</dbReference>
<dbReference type="EC" id="3.4.19.12" evidence="4"/>
<dbReference type="InterPro" id="IPR038765">
    <property type="entry name" value="Papain-like_cys_pep_sf"/>
</dbReference>
<dbReference type="Pfam" id="PF00443">
    <property type="entry name" value="UCH"/>
    <property type="match status" value="1"/>
</dbReference>
<dbReference type="eggNOG" id="KOG1863">
    <property type="taxonomic scope" value="Eukaryota"/>
</dbReference>
<evidence type="ECO:0000256" key="11">
    <source>
        <dbReference type="ARBA" id="ARBA00031500"/>
    </source>
</evidence>
<evidence type="ECO:0000256" key="2">
    <source>
        <dbReference type="ARBA" id="ARBA00004123"/>
    </source>
</evidence>
<evidence type="ECO:0000313" key="15">
    <source>
        <dbReference type="EMBL" id="EDV95916.1"/>
    </source>
</evidence>
<evidence type="ECO:0000256" key="5">
    <source>
        <dbReference type="ARBA" id="ARBA00021393"/>
    </source>
</evidence>
<dbReference type="GO" id="GO:0005829">
    <property type="term" value="C:cytosol"/>
    <property type="evidence" value="ECO:0007669"/>
    <property type="project" value="TreeGrafter"/>
</dbReference>
<dbReference type="SUPFAM" id="SSF49599">
    <property type="entry name" value="TRAF domain-like"/>
    <property type="match status" value="1"/>
</dbReference>
<dbReference type="STRING" id="7222.B4J1Z1"/>
<evidence type="ECO:0000256" key="10">
    <source>
        <dbReference type="ARBA" id="ARBA00023242"/>
    </source>
</evidence>
<dbReference type="SUPFAM" id="SSF54001">
    <property type="entry name" value="Cysteine proteinases"/>
    <property type="match status" value="1"/>
</dbReference>
<evidence type="ECO:0000313" key="16">
    <source>
        <dbReference type="Proteomes" id="UP000001070"/>
    </source>
</evidence>
<dbReference type="OMA" id="QFLPCET"/>
<dbReference type="EMBL" id="CH916366">
    <property type="protein sequence ID" value="EDV95916.1"/>
    <property type="molecule type" value="Genomic_DNA"/>
</dbReference>
<dbReference type="SMART" id="SM00061">
    <property type="entry name" value="MATH"/>
    <property type="match status" value="1"/>
</dbReference>
<evidence type="ECO:0000256" key="8">
    <source>
        <dbReference type="ARBA" id="ARBA00022801"/>
    </source>
</evidence>
<dbReference type="PhylomeDB" id="B4J1Z1"/>
<dbReference type="PROSITE" id="PS00973">
    <property type="entry name" value="USP_2"/>
    <property type="match status" value="1"/>
</dbReference>
<evidence type="ECO:0000256" key="9">
    <source>
        <dbReference type="ARBA" id="ARBA00022807"/>
    </source>
</evidence>
<keyword evidence="7" id="KW-0833">Ubl conjugation pathway</keyword>
<dbReference type="InterPro" id="IPR028889">
    <property type="entry name" value="USP"/>
</dbReference>
<evidence type="ECO:0000256" key="1">
    <source>
        <dbReference type="ARBA" id="ARBA00000707"/>
    </source>
</evidence>
<keyword evidence="6" id="KW-0645">Protease</keyword>
<dbReference type="PROSITE" id="PS50144">
    <property type="entry name" value="MATH"/>
    <property type="match status" value="1"/>
</dbReference>
<feature type="domain" description="USP" evidence="14">
    <location>
        <begin position="161"/>
        <end position="468"/>
    </location>
</feature>
<dbReference type="GO" id="GO:0031647">
    <property type="term" value="P:regulation of protein stability"/>
    <property type="evidence" value="ECO:0007669"/>
    <property type="project" value="TreeGrafter"/>
</dbReference>
<organism evidence="16">
    <name type="scientific">Drosophila grimshawi</name>
    <name type="common">Hawaiian fruit fly</name>
    <name type="synonym">Idiomyia grimshawi</name>
    <dbReference type="NCBI Taxonomy" id="7222"/>
    <lineage>
        <taxon>Eukaryota</taxon>
        <taxon>Metazoa</taxon>
        <taxon>Ecdysozoa</taxon>
        <taxon>Arthropoda</taxon>
        <taxon>Hexapoda</taxon>
        <taxon>Insecta</taxon>
        <taxon>Pterygota</taxon>
        <taxon>Neoptera</taxon>
        <taxon>Endopterygota</taxon>
        <taxon>Diptera</taxon>
        <taxon>Brachycera</taxon>
        <taxon>Muscomorpha</taxon>
        <taxon>Ephydroidea</taxon>
        <taxon>Drosophilidae</taxon>
        <taxon>Drosophila</taxon>
        <taxon>Hawaiian Drosophila</taxon>
    </lineage>
</organism>
<dbReference type="Gene3D" id="3.90.70.10">
    <property type="entry name" value="Cysteine proteinases"/>
    <property type="match status" value="1"/>
</dbReference>
<dbReference type="GO" id="GO:0005634">
    <property type="term" value="C:nucleus"/>
    <property type="evidence" value="ECO:0007669"/>
    <property type="project" value="UniProtKB-SubCell"/>
</dbReference>
<gene>
    <name evidence="15" type="primary">Dgri\GH15967</name>
    <name evidence="15" type="ORF">Dgri_GH15967</name>
</gene>
<dbReference type="Gene3D" id="3.10.20.90">
    <property type="entry name" value="Phosphatidylinositol 3-kinase Catalytic Subunit, Chain A, domain 1"/>
    <property type="match status" value="2"/>
</dbReference>
<proteinExistence type="inferred from homology"/>
<dbReference type="PROSITE" id="PS50235">
    <property type="entry name" value="USP_3"/>
    <property type="match status" value="1"/>
</dbReference>
<keyword evidence="10" id="KW-0539">Nucleus</keyword>
<evidence type="ECO:0000256" key="6">
    <source>
        <dbReference type="ARBA" id="ARBA00022670"/>
    </source>
</evidence>
<evidence type="ECO:0000256" key="3">
    <source>
        <dbReference type="ARBA" id="ARBA00009085"/>
    </source>
</evidence>
<comment type="subcellular location">
    <subcellularLocation>
        <location evidence="2">Nucleus</location>
    </subcellularLocation>
</comment>
<comment type="similarity">
    <text evidence="3">Belongs to the peptidase C19 family.</text>
</comment>
<dbReference type="InterPro" id="IPR024729">
    <property type="entry name" value="USP7_ICP0-binding_dom"/>
</dbReference>